<keyword evidence="2" id="KW-0808">Transferase</keyword>
<evidence type="ECO:0000259" key="1">
    <source>
        <dbReference type="PROSITE" id="PS50011"/>
    </source>
</evidence>
<proteinExistence type="predicted"/>
<feature type="domain" description="Protein kinase" evidence="1">
    <location>
        <begin position="66"/>
        <end position="411"/>
    </location>
</feature>
<dbReference type="PROSITE" id="PS50011">
    <property type="entry name" value="PROTEIN_KINASE_DOM"/>
    <property type="match status" value="1"/>
</dbReference>
<evidence type="ECO:0000313" key="2">
    <source>
        <dbReference type="EMBL" id="OLN95462.1"/>
    </source>
</evidence>
<dbReference type="Pfam" id="PF00069">
    <property type="entry name" value="Pkinase"/>
    <property type="match status" value="1"/>
</dbReference>
<sequence length="420" mass="46422">MERSGRLFSDYTYGQETSSTITRYHGGASDHKEELYDGLDVLEVSERKHIPSVEINHIGVSNKNLGTSHFSLGGGLSAQVVQHVTSEETEEILPANTVVALKMYMPHATGRSSTTSGARSSVYRTIMREIKAFSSFSRRGPLNVAQLRFVAWHKDQPFPMLAMELGNYGTLDHIICSHGSDSLLSLSQKQHITLDIALGLRDVHVAGFVHGDLKPENIIVVSHSNPRREIVAKLLDFGGSSQSLNFGGSPKPLDKLEDSGPLHFSPLWCAPEVASPSRPSDLEQIDWRKCDVYSYGLIVASIWGRETSGKLSGAEGRDTHLQSSVMSEFLDTAKISVRDTDALAQLREMQLRDWRDSNSLTSVLRTQLLTKVMPYAFDTPHLAGVILSALHANPSHRPTAGELVPMLEPFFKRLQRNIPL</sequence>
<evidence type="ECO:0000313" key="3">
    <source>
        <dbReference type="Proteomes" id="UP000186583"/>
    </source>
</evidence>
<dbReference type="PANTHER" id="PTHR44329">
    <property type="entry name" value="SERINE/THREONINE-PROTEIN KINASE TNNI3K-RELATED"/>
    <property type="match status" value="1"/>
</dbReference>
<dbReference type="InterPro" id="IPR051681">
    <property type="entry name" value="Ser/Thr_Kinases-Pseudokinases"/>
</dbReference>
<dbReference type="GO" id="GO:0005524">
    <property type="term" value="F:ATP binding"/>
    <property type="evidence" value="ECO:0007669"/>
    <property type="project" value="InterPro"/>
</dbReference>
<gene>
    <name evidence="2" type="ORF">CCHL11_05177</name>
</gene>
<name>A0A1Q8S227_9PEZI</name>
<dbReference type="InterPro" id="IPR008271">
    <property type="entry name" value="Ser/Thr_kinase_AS"/>
</dbReference>
<keyword evidence="2" id="KW-0418">Kinase</keyword>
<protein>
    <submittedName>
        <fullName evidence="2">Leucine-rich repeat serine/threonine-protein kinase 2</fullName>
    </submittedName>
</protein>
<dbReference type="Proteomes" id="UP000186583">
    <property type="component" value="Unassembled WGS sequence"/>
</dbReference>
<reference evidence="2 3" key="1">
    <citation type="submission" date="2016-11" db="EMBL/GenBank/DDBJ databases">
        <title>Draft Genome Assembly of Colletotrichum chlorophyti a pathogen of herbaceous plants.</title>
        <authorList>
            <person name="Gan P."/>
            <person name="Narusaka M."/>
            <person name="Tsushima A."/>
            <person name="Narusaka Y."/>
            <person name="Takano Y."/>
            <person name="Shirasu K."/>
        </authorList>
    </citation>
    <scope>NUCLEOTIDE SEQUENCE [LARGE SCALE GENOMIC DNA]</scope>
    <source>
        <strain evidence="2 3">NTL11</strain>
    </source>
</reference>
<dbReference type="PROSITE" id="PS00108">
    <property type="entry name" value="PROTEIN_KINASE_ST"/>
    <property type="match status" value="1"/>
</dbReference>
<keyword evidence="3" id="KW-1185">Reference proteome</keyword>
<accession>A0A1Q8S227</accession>
<dbReference type="STRING" id="708187.A0A1Q8S227"/>
<organism evidence="2 3">
    <name type="scientific">Colletotrichum chlorophyti</name>
    <dbReference type="NCBI Taxonomy" id="708187"/>
    <lineage>
        <taxon>Eukaryota</taxon>
        <taxon>Fungi</taxon>
        <taxon>Dikarya</taxon>
        <taxon>Ascomycota</taxon>
        <taxon>Pezizomycotina</taxon>
        <taxon>Sordariomycetes</taxon>
        <taxon>Hypocreomycetidae</taxon>
        <taxon>Glomerellales</taxon>
        <taxon>Glomerellaceae</taxon>
        <taxon>Colletotrichum</taxon>
    </lineage>
</organism>
<dbReference type="Gene3D" id="1.10.510.10">
    <property type="entry name" value="Transferase(Phosphotransferase) domain 1"/>
    <property type="match status" value="1"/>
</dbReference>
<dbReference type="InterPro" id="IPR000719">
    <property type="entry name" value="Prot_kinase_dom"/>
</dbReference>
<dbReference type="AlphaFoldDB" id="A0A1Q8S227"/>
<dbReference type="CDD" id="cd00180">
    <property type="entry name" value="PKc"/>
    <property type="match status" value="1"/>
</dbReference>
<dbReference type="SUPFAM" id="SSF56112">
    <property type="entry name" value="Protein kinase-like (PK-like)"/>
    <property type="match status" value="1"/>
</dbReference>
<dbReference type="GO" id="GO:0004674">
    <property type="term" value="F:protein serine/threonine kinase activity"/>
    <property type="evidence" value="ECO:0007669"/>
    <property type="project" value="TreeGrafter"/>
</dbReference>
<dbReference type="InterPro" id="IPR011009">
    <property type="entry name" value="Kinase-like_dom_sf"/>
</dbReference>
<comment type="caution">
    <text evidence="2">The sequence shown here is derived from an EMBL/GenBank/DDBJ whole genome shotgun (WGS) entry which is preliminary data.</text>
</comment>
<dbReference type="OrthoDB" id="4062651at2759"/>
<dbReference type="PANTHER" id="PTHR44329:SF246">
    <property type="entry name" value="SERINE_THREONINE-PROTEIN KINASE TNNI3K"/>
    <property type="match status" value="1"/>
</dbReference>
<dbReference type="SMART" id="SM00220">
    <property type="entry name" value="S_TKc"/>
    <property type="match status" value="1"/>
</dbReference>
<dbReference type="EMBL" id="MPGH01000035">
    <property type="protein sequence ID" value="OLN95462.1"/>
    <property type="molecule type" value="Genomic_DNA"/>
</dbReference>